<dbReference type="AlphaFoldDB" id="A0A1A6A959"/>
<dbReference type="SMART" id="SM00490">
    <property type="entry name" value="HELICc"/>
    <property type="match status" value="1"/>
</dbReference>
<dbReference type="GO" id="GO:0036121">
    <property type="term" value="F:double-stranded DNA helicase activity"/>
    <property type="evidence" value="ECO:0007669"/>
    <property type="project" value="TreeGrafter"/>
</dbReference>
<feature type="domain" description="Helicase ATP-binding" evidence="2">
    <location>
        <begin position="1"/>
        <end position="119"/>
    </location>
</feature>
<dbReference type="SUPFAM" id="SSF52540">
    <property type="entry name" value="P-loop containing nucleoside triphosphate hydrolases"/>
    <property type="match status" value="1"/>
</dbReference>
<evidence type="ECO:0000259" key="3">
    <source>
        <dbReference type="PROSITE" id="PS51194"/>
    </source>
</evidence>
<sequence>MLGKKTSIEVEQDNNVASGIADVTIASVQTLSDGSRLRKFNPACYGLVLLDEAHHAASPSWLDILYHFHGYIDNSSEFECRAIVNPSHEHQTTIIGFSATFQRMDRRNLKKAFGDIIHHAKKSSKGDYKIADLLRKVNTHEVNDLVVRMYKEKAANRKTTLVFCISLEHVADLKRAFIDGGVDARSVTGLMPTNERSRFLSDFGNDVFPVLLNVGVCTEGTDIPQCDCVILARPTKSPNLLVQMIGRCLRPSPSTDKTDCLVIDIVDNQSEIGSLDVIPDLWAAILEPQKENVGMKIPRPPLYQKNDDHAADDFKITYIEVHDPFGLNDDEINTVMKASKNAWVSCGRDHWVLTVIGKGYITVTRSAGIGQWKSVWQACRPFPPNTASDNQLFNRSPPRTVCQSTDLVECLTRSDEFAIPTEIKLSSPSDGLAYRAARTASWRDHPTSETAIKALLECNGAKLGKVSLEELRDKIVIVHGKTYRVGGLTKGQVSSWLCAIFHGNKVNSALSLRTGIAIIEADQIL</sequence>
<dbReference type="Pfam" id="PF04851">
    <property type="entry name" value="ResIII"/>
    <property type="match status" value="1"/>
</dbReference>
<dbReference type="GO" id="GO:0005524">
    <property type="term" value="F:ATP binding"/>
    <property type="evidence" value="ECO:0007669"/>
    <property type="project" value="InterPro"/>
</dbReference>
<gene>
    <name evidence="4" type="ORF">I303_02602</name>
</gene>
<feature type="domain" description="Helicase C-terminal" evidence="3">
    <location>
        <begin position="141"/>
        <end position="294"/>
    </location>
</feature>
<dbReference type="VEuPathDB" id="FungiDB:I303_02602"/>
<dbReference type="PANTHER" id="PTHR47396:SF1">
    <property type="entry name" value="ATP-DEPENDENT HELICASE IRC3-RELATED"/>
    <property type="match status" value="1"/>
</dbReference>
<dbReference type="InterPro" id="IPR050742">
    <property type="entry name" value="Helicase_Restrict-Modif_Enz"/>
</dbReference>
<dbReference type="GO" id="GO:0061749">
    <property type="term" value="F:forked DNA-dependent helicase activity"/>
    <property type="evidence" value="ECO:0007669"/>
    <property type="project" value="TreeGrafter"/>
</dbReference>
<dbReference type="InterPro" id="IPR014001">
    <property type="entry name" value="Helicase_ATP-bd"/>
</dbReference>
<dbReference type="InterPro" id="IPR001650">
    <property type="entry name" value="Helicase_C-like"/>
</dbReference>
<keyword evidence="1" id="KW-0067">ATP-binding</keyword>
<dbReference type="GO" id="GO:0016787">
    <property type="term" value="F:hydrolase activity"/>
    <property type="evidence" value="ECO:0007669"/>
    <property type="project" value="InterPro"/>
</dbReference>
<dbReference type="InterPro" id="IPR006935">
    <property type="entry name" value="Helicase/UvrB_N"/>
</dbReference>
<dbReference type="STRING" id="1296121.A0A1A6A959"/>
<dbReference type="OrthoDB" id="16911at2759"/>
<dbReference type="Gene3D" id="3.40.50.300">
    <property type="entry name" value="P-loop containing nucleotide triphosphate hydrolases"/>
    <property type="match status" value="2"/>
</dbReference>
<dbReference type="EMBL" id="KI894029">
    <property type="protein sequence ID" value="OBR86593.1"/>
    <property type="molecule type" value="Genomic_DNA"/>
</dbReference>
<evidence type="ECO:0000256" key="1">
    <source>
        <dbReference type="ARBA" id="ARBA00022806"/>
    </source>
</evidence>
<dbReference type="InterPro" id="IPR027417">
    <property type="entry name" value="P-loop_NTPase"/>
</dbReference>
<proteinExistence type="predicted"/>
<dbReference type="PROSITE" id="PS51194">
    <property type="entry name" value="HELICASE_CTER"/>
    <property type="match status" value="1"/>
</dbReference>
<evidence type="ECO:0000259" key="2">
    <source>
        <dbReference type="PROSITE" id="PS51192"/>
    </source>
</evidence>
<keyword evidence="1" id="KW-0378">Hydrolase</keyword>
<dbReference type="PANTHER" id="PTHR47396">
    <property type="entry name" value="TYPE I RESTRICTION ENZYME ECOKI R PROTEIN"/>
    <property type="match status" value="1"/>
</dbReference>
<dbReference type="GO" id="GO:0005759">
    <property type="term" value="C:mitochondrial matrix"/>
    <property type="evidence" value="ECO:0007669"/>
    <property type="project" value="TreeGrafter"/>
</dbReference>
<evidence type="ECO:0000313" key="4">
    <source>
        <dbReference type="EMBL" id="OBR86593.1"/>
    </source>
</evidence>
<accession>A0A1A6A959</accession>
<name>A0A1A6A959_9TREE</name>
<protein>
    <recommendedName>
        <fullName evidence="5">Helicase C-terminal domain-containing protein</fullName>
    </recommendedName>
</protein>
<keyword evidence="1" id="KW-0347">Helicase</keyword>
<dbReference type="Pfam" id="PF00271">
    <property type="entry name" value="Helicase_C"/>
    <property type="match status" value="1"/>
</dbReference>
<dbReference type="PROSITE" id="PS51192">
    <property type="entry name" value="HELICASE_ATP_BIND_1"/>
    <property type="match status" value="1"/>
</dbReference>
<organism evidence="4">
    <name type="scientific">Kwoniella dejecticola CBS 10117</name>
    <dbReference type="NCBI Taxonomy" id="1296121"/>
    <lineage>
        <taxon>Eukaryota</taxon>
        <taxon>Fungi</taxon>
        <taxon>Dikarya</taxon>
        <taxon>Basidiomycota</taxon>
        <taxon>Agaricomycotina</taxon>
        <taxon>Tremellomycetes</taxon>
        <taxon>Tremellales</taxon>
        <taxon>Cryptococcaceae</taxon>
        <taxon>Kwoniella</taxon>
    </lineage>
</organism>
<keyword evidence="1" id="KW-0547">Nucleotide-binding</keyword>
<dbReference type="GO" id="GO:0000403">
    <property type="term" value="F:Y-form DNA binding"/>
    <property type="evidence" value="ECO:0007669"/>
    <property type="project" value="TreeGrafter"/>
</dbReference>
<dbReference type="GO" id="GO:0070125">
    <property type="term" value="P:mitochondrial translational elongation"/>
    <property type="evidence" value="ECO:0007669"/>
    <property type="project" value="TreeGrafter"/>
</dbReference>
<reference evidence="4" key="1">
    <citation type="submission" date="2013-07" db="EMBL/GenBank/DDBJ databases">
        <title>The Genome Sequence of Cryptococcus dejecticola CBS10117.</title>
        <authorList>
            <consortium name="The Broad Institute Genome Sequencing Platform"/>
            <person name="Cuomo C."/>
            <person name="Litvintseva A."/>
            <person name="Chen Y."/>
            <person name="Heitman J."/>
            <person name="Sun S."/>
            <person name="Springer D."/>
            <person name="Dromer F."/>
            <person name="Young S.K."/>
            <person name="Zeng Q."/>
            <person name="Gargeya S."/>
            <person name="Fitzgerald M."/>
            <person name="Abouelleil A."/>
            <person name="Alvarado L."/>
            <person name="Berlin A.M."/>
            <person name="Chapman S.B."/>
            <person name="Dewar J."/>
            <person name="Goldberg J."/>
            <person name="Griggs A."/>
            <person name="Gujja S."/>
            <person name="Hansen M."/>
            <person name="Howarth C."/>
            <person name="Imamovic A."/>
            <person name="Larimer J."/>
            <person name="McCowan C."/>
            <person name="Murphy C."/>
            <person name="Pearson M."/>
            <person name="Priest M."/>
            <person name="Roberts A."/>
            <person name="Saif S."/>
            <person name="Shea T."/>
            <person name="Sykes S."/>
            <person name="Wortman J."/>
            <person name="Nusbaum C."/>
            <person name="Birren B."/>
        </authorList>
    </citation>
    <scope>NUCLEOTIDE SEQUENCE [LARGE SCALE GENOMIC DNA]</scope>
    <source>
        <strain evidence="4">CBS 10117</strain>
    </source>
</reference>
<evidence type="ECO:0008006" key="5">
    <source>
        <dbReference type="Google" id="ProtNLM"/>
    </source>
</evidence>
<dbReference type="GO" id="GO:0032042">
    <property type="term" value="P:mitochondrial DNA metabolic process"/>
    <property type="evidence" value="ECO:0007669"/>
    <property type="project" value="TreeGrafter"/>
</dbReference>